<gene>
    <name evidence="15" type="ORF">PVAR5_8882</name>
</gene>
<dbReference type="SUPFAM" id="SSF56112">
    <property type="entry name" value="Protein kinase-like (PK-like)"/>
    <property type="match status" value="1"/>
</dbReference>
<evidence type="ECO:0000256" key="1">
    <source>
        <dbReference type="ARBA" id="ARBA00008867"/>
    </source>
</evidence>
<dbReference type="InterPro" id="IPR042521">
    <property type="entry name" value="DYRK"/>
</dbReference>
<protein>
    <recommendedName>
        <fullName evidence="2">dual-specificity kinase</fullName>
        <ecNumber evidence="2">2.7.12.1</ecNumber>
    </recommendedName>
</protein>
<dbReference type="InterPro" id="IPR000719">
    <property type="entry name" value="Prot_kinase_dom"/>
</dbReference>
<feature type="compositionally biased region" description="Low complexity" evidence="13">
    <location>
        <begin position="16"/>
        <end position="27"/>
    </location>
</feature>
<dbReference type="InterPro" id="IPR050494">
    <property type="entry name" value="Ser_Thr_dual-spec_kinase"/>
</dbReference>
<feature type="compositionally biased region" description="Polar residues" evidence="13">
    <location>
        <begin position="190"/>
        <end position="209"/>
    </location>
</feature>
<feature type="compositionally biased region" description="Polar residues" evidence="13">
    <location>
        <begin position="534"/>
        <end position="549"/>
    </location>
</feature>
<organism evidence="15 16">
    <name type="scientific">Byssochlamys spectabilis (strain No. 5 / NBRC 109023)</name>
    <name type="common">Paecilomyces variotii</name>
    <dbReference type="NCBI Taxonomy" id="1356009"/>
    <lineage>
        <taxon>Eukaryota</taxon>
        <taxon>Fungi</taxon>
        <taxon>Dikarya</taxon>
        <taxon>Ascomycota</taxon>
        <taxon>Pezizomycotina</taxon>
        <taxon>Eurotiomycetes</taxon>
        <taxon>Eurotiomycetidae</taxon>
        <taxon>Eurotiales</taxon>
        <taxon>Thermoascaceae</taxon>
        <taxon>Paecilomyces</taxon>
    </lineage>
</organism>
<feature type="compositionally biased region" description="Polar residues" evidence="13">
    <location>
        <begin position="818"/>
        <end position="832"/>
    </location>
</feature>
<feature type="compositionally biased region" description="Polar residues" evidence="13">
    <location>
        <begin position="441"/>
        <end position="492"/>
    </location>
</feature>
<comment type="similarity">
    <text evidence="1">Belongs to the protein kinase superfamily. CMGC Ser/Thr protein kinase family. MNB/DYRK subfamily.</text>
</comment>
<dbReference type="GO" id="GO:0004712">
    <property type="term" value="F:protein serine/threonine/tyrosine kinase activity"/>
    <property type="evidence" value="ECO:0007669"/>
    <property type="project" value="UniProtKB-EC"/>
</dbReference>
<dbReference type="GO" id="GO:0005737">
    <property type="term" value="C:cytoplasm"/>
    <property type="evidence" value="ECO:0007669"/>
    <property type="project" value="TreeGrafter"/>
</dbReference>
<dbReference type="Gene3D" id="1.10.510.10">
    <property type="entry name" value="Transferase(Phosphotransferase) domain 1"/>
    <property type="match status" value="1"/>
</dbReference>
<feature type="region of interest" description="Disordered" evidence="13">
    <location>
        <begin position="678"/>
        <end position="922"/>
    </location>
</feature>
<feature type="compositionally biased region" description="Polar residues" evidence="13">
    <location>
        <begin position="52"/>
        <end position="63"/>
    </location>
</feature>
<evidence type="ECO:0000256" key="2">
    <source>
        <dbReference type="ARBA" id="ARBA00013203"/>
    </source>
</evidence>
<feature type="compositionally biased region" description="Polar residues" evidence="13">
    <location>
        <begin position="288"/>
        <end position="300"/>
    </location>
</feature>
<dbReference type="GO" id="GO:0005856">
    <property type="term" value="C:cytoskeleton"/>
    <property type="evidence" value="ECO:0007669"/>
    <property type="project" value="TreeGrafter"/>
</dbReference>
<proteinExistence type="inferred from homology"/>
<dbReference type="OrthoDB" id="9332038at2759"/>
<dbReference type="InterPro" id="IPR008271">
    <property type="entry name" value="Ser/Thr_kinase_AS"/>
</dbReference>
<evidence type="ECO:0000256" key="5">
    <source>
        <dbReference type="ARBA" id="ARBA00022679"/>
    </source>
</evidence>
<feature type="compositionally biased region" description="Low complexity" evidence="13">
    <location>
        <begin position="218"/>
        <end position="229"/>
    </location>
</feature>
<dbReference type="InParanoid" id="V5I658"/>
<dbReference type="SMART" id="SM00220">
    <property type="entry name" value="S_TKc"/>
    <property type="match status" value="1"/>
</dbReference>
<evidence type="ECO:0000259" key="14">
    <source>
        <dbReference type="PROSITE" id="PS50011"/>
    </source>
</evidence>
<feature type="region of interest" description="Disordered" evidence="13">
    <location>
        <begin position="1"/>
        <end position="157"/>
    </location>
</feature>
<dbReference type="FunFam" id="1.10.510.10:FF:000380">
    <property type="entry name" value="Serine/threonine-protein kinase ppk15"/>
    <property type="match status" value="1"/>
</dbReference>
<feature type="compositionally biased region" description="Polar residues" evidence="13">
    <location>
        <begin position="745"/>
        <end position="794"/>
    </location>
</feature>
<dbReference type="PROSITE" id="PS00108">
    <property type="entry name" value="PROTEIN_KINASE_ST"/>
    <property type="match status" value="1"/>
</dbReference>
<feature type="compositionally biased region" description="Low complexity" evidence="13">
    <location>
        <begin position="593"/>
        <end position="609"/>
    </location>
</feature>
<feature type="region of interest" description="Disordered" evidence="13">
    <location>
        <begin position="1332"/>
        <end position="1438"/>
    </location>
</feature>
<feature type="compositionally biased region" description="Polar residues" evidence="13">
    <location>
        <begin position="678"/>
        <end position="697"/>
    </location>
</feature>
<evidence type="ECO:0000256" key="12">
    <source>
        <dbReference type="PROSITE-ProRule" id="PRU10141"/>
    </source>
</evidence>
<feature type="domain" description="Protein kinase" evidence="14">
    <location>
        <begin position="1025"/>
        <end position="1321"/>
    </location>
</feature>
<dbReference type="GO" id="GO:0005524">
    <property type="term" value="F:ATP binding"/>
    <property type="evidence" value="ECO:0007669"/>
    <property type="project" value="UniProtKB-UniRule"/>
</dbReference>
<dbReference type="PROSITE" id="PS00107">
    <property type="entry name" value="PROTEIN_KINASE_ATP"/>
    <property type="match status" value="1"/>
</dbReference>
<dbReference type="GO" id="GO:0004674">
    <property type="term" value="F:protein serine/threonine kinase activity"/>
    <property type="evidence" value="ECO:0007669"/>
    <property type="project" value="UniProtKB-KW"/>
</dbReference>
<evidence type="ECO:0000256" key="8">
    <source>
        <dbReference type="ARBA" id="ARBA00022840"/>
    </source>
</evidence>
<feature type="compositionally biased region" description="Low complexity" evidence="13">
    <location>
        <begin position="896"/>
        <end position="907"/>
    </location>
</feature>
<sequence>MSTKVASQQMPGSAQSRTTNSRTSNSSRNDDSGSGAEGPGRRRLQRPPSKGSDLNATSFTSNAAGGRRGSVVRRQPSTREQKAPLGPRPQGSPVKRHISTSFLHSVHSSLDSTTDSSESQSISTNSRLSLGTSGTGSWKRIENQQTPPDSSEFLAPINFDDFHNSIMAEPTLSHFPMPGQAGGAGGGYDNKSTAFKSNNPWAKVGSTSGAPPPGSNSATQPGDAGGQPAQMPPPPAPATFRRRRQSLAPAPSSNPVPTRAPRKSLGPGTIPLDNAPGAVARRRPSLVSRKSSNDTNNLDQGNLPFRSRPSNIDGTGEESKLPAPRNLKAKSLLPPSREPRDNLLTPSGSEHSRSSWTTPSKTGTSQPTTPSSAKRVSVMPPHATGLGARTISPTDARRMQRMSMMPQAPPVPHTPPTQAERVPSRPRSSAQSPSMLPRKSVTPSSTRTTPDPNRKSYSSGMSLSSATSYNSIRNSNGSLQPRLSQNLSTSRLPTPKPRVESMAAPETEEVPPVPAIPKAFESPKGENDPVFPNSHGSAIISSELVAQNADSKRNSDSSSNIAISGQDDPALPSSRRVPKTPEAKVKSSAPMGKKNLQPLKLPPLNLLPLSTPMAAKIEALKDRDTSLQADLGTYTPPPNPSTAKTPSTPLTASKAGFFDIYGEPDPMPKTLIRSSTSHYVLSSNTSGFRPASSSSALGQPELPKDDRTSSPYITSLPKTNSDVVPKTATDTAQTSLPAKPIGPRPQTQSSAFSSNAETLSQMSTPTDPESNSVSGSSLRTRLNLTRKASTSKAQATAMPDGDPVKYDNMPPPRLPASATWTNLSTAANTSPTLKPAAKARRKSSMSGIANTVSARNQNLSSDKNRGLDPSPSTTDSGETEVSHNRSASSILSPVHKILSSAKSSSALRQRPSDPSVDLNDVAAEDEMKRLGSKRKDFETAAKELDELRRRASPKERVSPGQALKMASLNIFERGEIIDFKDIYFCGTQKAKKHVGDLKSQSANFGYDDDRGDYNIVIGDHLAYRYEVVDVLGKGSFGQVVRCVDHKTGGLVAVKIIRNKKRFHQQALVEVNILQKLKEWDPHRRHSVVNFTQSFYFRGHLCISTELLGMNLYEFIKAHDFRGFSLTLIRTFTKQLLSTLILLQSKKVIHCDLKPENILLVHPLRPEIRVIDFGSSCFEHEKVYTYIQSRFYRSPEVILGMSYGLPIDMWSLGCILAELYTGYPIFPGENEQEQLACIMEVFGPPEKHLIEKSTRKKLFFDSLGKPRLTVSSKGRRRRPSSKDLKQALKCDNEPFLDFVARCLRWDPSRRLNPTDALNHEFITGIKAPSRSRLYLSSNTSSPARRVHTMSTPSSRPLPEPPGTSLRNGTAVKNDSSNNSPIKQTPTKRAPNGPQAPSSVRKASNGGSLSGSALPRVAARNVSSKSDLAAAAAATSLRSR</sequence>
<evidence type="ECO:0000256" key="10">
    <source>
        <dbReference type="ARBA" id="ARBA00049308"/>
    </source>
</evidence>
<dbReference type="InterPro" id="IPR017441">
    <property type="entry name" value="Protein_kinase_ATP_BS"/>
</dbReference>
<feature type="binding site" evidence="12">
    <location>
        <position position="1054"/>
    </location>
    <ligand>
        <name>ATP</name>
        <dbReference type="ChEBI" id="CHEBI:30616"/>
    </ligand>
</feature>
<feature type="compositionally biased region" description="Low complexity" evidence="13">
    <location>
        <begin position="416"/>
        <end position="434"/>
    </location>
</feature>
<comment type="catalytic activity">
    <reaction evidence="9">
        <text>L-seryl-[protein] + ATP = O-phospho-L-seryl-[protein] + ADP + H(+)</text>
        <dbReference type="Rhea" id="RHEA:17989"/>
        <dbReference type="Rhea" id="RHEA-COMP:9863"/>
        <dbReference type="Rhea" id="RHEA-COMP:11604"/>
        <dbReference type="ChEBI" id="CHEBI:15378"/>
        <dbReference type="ChEBI" id="CHEBI:29999"/>
        <dbReference type="ChEBI" id="CHEBI:30616"/>
        <dbReference type="ChEBI" id="CHEBI:83421"/>
        <dbReference type="ChEBI" id="CHEBI:456216"/>
        <dbReference type="EC" id="2.7.12.1"/>
    </reaction>
</comment>
<keyword evidence="3" id="KW-0723">Serine/threonine-protein kinase</keyword>
<dbReference type="EC" id="2.7.12.1" evidence="2"/>
<dbReference type="Pfam" id="PF00069">
    <property type="entry name" value="Pkinase"/>
    <property type="match status" value="1"/>
</dbReference>
<dbReference type="HOGENOM" id="CLU_000288_29_0_1"/>
<evidence type="ECO:0000256" key="7">
    <source>
        <dbReference type="ARBA" id="ARBA00022777"/>
    </source>
</evidence>
<dbReference type="Gene3D" id="3.30.10.30">
    <property type="entry name" value="DYRK"/>
    <property type="match status" value="1"/>
</dbReference>
<comment type="catalytic activity">
    <reaction evidence="10">
        <text>L-threonyl-[protein] + ATP = O-phospho-L-threonyl-[protein] + ADP + H(+)</text>
        <dbReference type="Rhea" id="RHEA:46608"/>
        <dbReference type="Rhea" id="RHEA-COMP:11060"/>
        <dbReference type="Rhea" id="RHEA-COMP:11605"/>
        <dbReference type="ChEBI" id="CHEBI:15378"/>
        <dbReference type="ChEBI" id="CHEBI:30013"/>
        <dbReference type="ChEBI" id="CHEBI:30616"/>
        <dbReference type="ChEBI" id="CHEBI:61977"/>
        <dbReference type="ChEBI" id="CHEBI:456216"/>
        <dbReference type="EC" id="2.7.12.1"/>
    </reaction>
</comment>
<evidence type="ECO:0000313" key="16">
    <source>
        <dbReference type="Proteomes" id="UP000018001"/>
    </source>
</evidence>
<evidence type="ECO:0000256" key="13">
    <source>
        <dbReference type="SAM" id="MobiDB-lite"/>
    </source>
</evidence>
<dbReference type="PROSITE" id="PS50011">
    <property type="entry name" value="PROTEIN_KINASE_DOM"/>
    <property type="match status" value="1"/>
</dbReference>
<reference evidence="16" key="1">
    <citation type="journal article" date="2014" name="Genome Announc.">
        <title>Draft genome sequence of the formaldehyde-resistant fungus Byssochlamys spectabilis No. 5 (anamorph Paecilomyces variotii No. 5) (NBRC109023).</title>
        <authorList>
            <person name="Oka T."/>
            <person name="Ekino K."/>
            <person name="Fukuda K."/>
            <person name="Nomura Y."/>
        </authorList>
    </citation>
    <scope>NUCLEOTIDE SEQUENCE [LARGE SCALE GENOMIC DNA]</scope>
    <source>
        <strain evidence="16">No. 5 / NBRC 109023</strain>
    </source>
</reference>
<keyword evidence="8 12" id="KW-0067">ATP-binding</keyword>
<dbReference type="PANTHER" id="PTHR24058">
    <property type="entry name" value="DUAL SPECIFICITY PROTEIN KINASE"/>
    <property type="match status" value="1"/>
</dbReference>
<feature type="compositionally biased region" description="Polar residues" evidence="13">
    <location>
        <begin position="709"/>
        <end position="736"/>
    </location>
</feature>
<dbReference type="CDD" id="cd14210">
    <property type="entry name" value="PKc_DYRK"/>
    <property type="match status" value="1"/>
</dbReference>
<feature type="compositionally biased region" description="Polar residues" evidence="13">
    <location>
        <begin position="344"/>
        <end position="374"/>
    </location>
</feature>
<name>V5I658_BYSSN</name>
<keyword evidence="5" id="KW-0808">Transferase</keyword>
<feature type="compositionally biased region" description="Polar residues" evidence="13">
    <location>
        <begin position="1333"/>
        <end position="1353"/>
    </location>
</feature>
<feature type="region of interest" description="Disordered" evidence="13">
    <location>
        <begin position="170"/>
        <end position="652"/>
    </location>
</feature>
<evidence type="ECO:0000256" key="11">
    <source>
        <dbReference type="ARBA" id="ARBA00051680"/>
    </source>
</evidence>
<feature type="compositionally biased region" description="Polar residues" evidence="13">
    <location>
        <begin position="844"/>
        <end position="861"/>
    </location>
</feature>
<evidence type="ECO:0000256" key="9">
    <source>
        <dbReference type="ARBA" id="ARBA00049003"/>
    </source>
</evidence>
<feature type="compositionally biased region" description="Low complexity" evidence="13">
    <location>
        <begin position="1401"/>
        <end position="1412"/>
    </location>
</feature>
<accession>V5I658</accession>
<dbReference type="InterPro" id="IPR011009">
    <property type="entry name" value="Kinase-like_dom_sf"/>
</dbReference>
<dbReference type="Proteomes" id="UP000018001">
    <property type="component" value="Unassembled WGS sequence"/>
</dbReference>
<dbReference type="EMBL" id="BAUL01000359">
    <property type="protein sequence ID" value="GAE00146.1"/>
    <property type="molecule type" value="Genomic_DNA"/>
</dbReference>
<dbReference type="PANTHER" id="PTHR24058:SF22">
    <property type="entry name" value="DUAL SPECIFICITY TYROSINE-PHOSPHORYLATION-REGULATED KINASE 4"/>
    <property type="match status" value="1"/>
</dbReference>
<keyword evidence="4" id="KW-0597">Phosphoprotein</keyword>
<dbReference type="eggNOG" id="KOG0667">
    <property type="taxonomic scope" value="Eukaryota"/>
</dbReference>
<dbReference type="Gene3D" id="3.30.200.20">
    <property type="entry name" value="Phosphorylase Kinase, domain 1"/>
    <property type="match status" value="1"/>
</dbReference>
<keyword evidence="16" id="KW-1185">Reference proteome</keyword>
<comment type="catalytic activity">
    <reaction evidence="11">
        <text>L-tyrosyl-[protein] + ATP = O-phospho-L-tyrosyl-[protein] + ADP + H(+)</text>
        <dbReference type="Rhea" id="RHEA:10596"/>
        <dbReference type="Rhea" id="RHEA-COMP:10136"/>
        <dbReference type="Rhea" id="RHEA-COMP:20101"/>
        <dbReference type="ChEBI" id="CHEBI:15378"/>
        <dbReference type="ChEBI" id="CHEBI:30616"/>
        <dbReference type="ChEBI" id="CHEBI:46858"/>
        <dbReference type="ChEBI" id="CHEBI:61978"/>
        <dbReference type="ChEBI" id="CHEBI:456216"/>
        <dbReference type="EC" id="2.7.12.1"/>
    </reaction>
</comment>
<keyword evidence="6 12" id="KW-0547">Nucleotide-binding</keyword>
<comment type="caution">
    <text evidence="15">The sequence shown here is derived from an EMBL/GenBank/DDBJ whole genome shotgun (WGS) entry which is preliminary data.</text>
</comment>
<feature type="compositionally biased region" description="Polar residues" evidence="13">
    <location>
        <begin position="641"/>
        <end position="651"/>
    </location>
</feature>
<feature type="compositionally biased region" description="Polar residues" evidence="13">
    <location>
        <begin position="1"/>
        <end position="15"/>
    </location>
</feature>
<evidence type="ECO:0000256" key="6">
    <source>
        <dbReference type="ARBA" id="ARBA00022741"/>
    </source>
</evidence>
<evidence type="ECO:0000313" key="15">
    <source>
        <dbReference type="EMBL" id="GAE00146.1"/>
    </source>
</evidence>
<keyword evidence="7 15" id="KW-0418">Kinase</keyword>
<feature type="compositionally biased region" description="Polar residues" evidence="13">
    <location>
        <begin position="1363"/>
        <end position="1385"/>
    </location>
</feature>
<feature type="compositionally biased region" description="Low complexity" evidence="13">
    <location>
        <begin position="105"/>
        <end position="137"/>
    </location>
</feature>
<evidence type="ECO:0000256" key="3">
    <source>
        <dbReference type="ARBA" id="ARBA00022527"/>
    </source>
</evidence>
<evidence type="ECO:0000256" key="4">
    <source>
        <dbReference type="ARBA" id="ARBA00022553"/>
    </source>
</evidence>